<evidence type="ECO:0000256" key="1">
    <source>
        <dbReference type="SAM" id="MobiDB-lite"/>
    </source>
</evidence>
<feature type="compositionally biased region" description="Pro residues" evidence="1">
    <location>
        <begin position="93"/>
        <end position="104"/>
    </location>
</feature>
<gene>
    <name evidence="2" type="ORF">Anapl_02820</name>
</gene>
<feature type="compositionally biased region" description="Basic and acidic residues" evidence="1">
    <location>
        <begin position="70"/>
        <end position="82"/>
    </location>
</feature>
<reference evidence="3" key="1">
    <citation type="journal article" date="2013" name="Nat. Genet.">
        <title>The duck genome and transcriptome provide insight into an avian influenza virus reservoir species.</title>
        <authorList>
            <person name="Huang Y."/>
            <person name="Li Y."/>
            <person name="Burt D.W."/>
            <person name="Chen H."/>
            <person name="Zhang Y."/>
            <person name="Qian W."/>
            <person name="Kim H."/>
            <person name="Gan S."/>
            <person name="Zhao Y."/>
            <person name="Li J."/>
            <person name="Yi K."/>
            <person name="Feng H."/>
            <person name="Zhu P."/>
            <person name="Li B."/>
            <person name="Liu Q."/>
            <person name="Fairley S."/>
            <person name="Magor K.E."/>
            <person name="Du Z."/>
            <person name="Hu X."/>
            <person name="Goodman L."/>
            <person name="Tafer H."/>
            <person name="Vignal A."/>
            <person name="Lee T."/>
            <person name="Kim K.W."/>
            <person name="Sheng Z."/>
            <person name="An Y."/>
            <person name="Searle S."/>
            <person name="Herrero J."/>
            <person name="Groenen M.A."/>
            <person name="Crooijmans R.P."/>
            <person name="Faraut T."/>
            <person name="Cai Q."/>
            <person name="Webster R.G."/>
            <person name="Aldridge J.R."/>
            <person name="Warren W.C."/>
            <person name="Bartschat S."/>
            <person name="Kehr S."/>
            <person name="Marz M."/>
            <person name="Stadler P.F."/>
            <person name="Smith J."/>
            <person name="Kraus R.H."/>
            <person name="Zhao Y."/>
            <person name="Ren L."/>
            <person name="Fei J."/>
            <person name="Morisson M."/>
            <person name="Kaiser P."/>
            <person name="Griffin D.K."/>
            <person name="Rao M."/>
            <person name="Pitel F."/>
            <person name="Wang J."/>
            <person name="Li N."/>
        </authorList>
    </citation>
    <scope>NUCLEOTIDE SEQUENCE [LARGE SCALE GENOMIC DNA]</scope>
</reference>
<accession>R0L2X6</accession>
<evidence type="ECO:0000313" key="2">
    <source>
        <dbReference type="EMBL" id="EOA99883.1"/>
    </source>
</evidence>
<dbReference type="AlphaFoldDB" id="R0L2X6"/>
<feature type="compositionally biased region" description="Polar residues" evidence="1">
    <location>
        <begin position="46"/>
        <end position="62"/>
    </location>
</feature>
<feature type="region of interest" description="Disordered" evidence="1">
    <location>
        <begin position="25"/>
        <end position="104"/>
    </location>
</feature>
<name>R0L2X6_ANAPL</name>
<proteinExistence type="predicted"/>
<keyword evidence="3" id="KW-1185">Reference proteome</keyword>
<dbReference type="Proteomes" id="UP000296049">
    <property type="component" value="Unassembled WGS sequence"/>
</dbReference>
<sequence>MTGNPLCCFPHLTGTAKQLDHADAQFQGRRKQHGHKLEHLDIKPYQSPQCESSCTAGSQNPGSGHMQRANSEHLADPAESSKQHPSSAQTSCSPPPEPRALPVR</sequence>
<protein>
    <submittedName>
        <fullName evidence="2">Uncharacterized protein</fullName>
    </submittedName>
</protein>
<organism evidence="2 3">
    <name type="scientific">Anas platyrhynchos</name>
    <name type="common">Mallard</name>
    <name type="synonym">Anas boschas</name>
    <dbReference type="NCBI Taxonomy" id="8839"/>
    <lineage>
        <taxon>Eukaryota</taxon>
        <taxon>Metazoa</taxon>
        <taxon>Chordata</taxon>
        <taxon>Craniata</taxon>
        <taxon>Vertebrata</taxon>
        <taxon>Euteleostomi</taxon>
        <taxon>Archelosauria</taxon>
        <taxon>Archosauria</taxon>
        <taxon>Dinosauria</taxon>
        <taxon>Saurischia</taxon>
        <taxon>Theropoda</taxon>
        <taxon>Coelurosauria</taxon>
        <taxon>Aves</taxon>
        <taxon>Neognathae</taxon>
        <taxon>Galloanserae</taxon>
        <taxon>Anseriformes</taxon>
        <taxon>Anatidae</taxon>
        <taxon>Anatinae</taxon>
        <taxon>Anas</taxon>
    </lineage>
</organism>
<feature type="compositionally biased region" description="Polar residues" evidence="1">
    <location>
        <begin position="83"/>
        <end position="92"/>
    </location>
</feature>
<dbReference type="EMBL" id="KB743260">
    <property type="protein sequence ID" value="EOA99883.1"/>
    <property type="molecule type" value="Genomic_DNA"/>
</dbReference>
<evidence type="ECO:0000313" key="3">
    <source>
        <dbReference type="Proteomes" id="UP000296049"/>
    </source>
</evidence>